<organism evidence="8 9">
    <name type="scientific">Lophiostoma macrostomum CBS 122681</name>
    <dbReference type="NCBI Taxonomy" id="1314788"/>
    <lineage>
        <taxon>Eukaryota</taxon>
        <taxon>Fungi</taxon>
        <taxon>Dikarya</taxon>
        <taxon>Ascomycota</taxon>
        <taxon>Pezizomycotina</taxon>
        <taxon>Dothideomycetes</taxon>
        <taxon>Pleosporomycetidae</taxon>
        <taxon>Pleosporales</taxon>
        <taxon>Lophiostomataceae</taxon>
        <taxon>Lophiostoma</taxon>
    </lineage>
</organism>
<feature type="transmembrane region" description="Helical" evidence="6">
    <location>
        <begin position="200"/>
        <end position="221"/>
    </location>
</feature>
<gene>
    <name evidence="8" type="ORF">K491DRAFT_603920</name>
</gene>
<evidence type="ECO:0000256" key="1">
    <source>
        <dbReference type="ARBA" id="ARBA00004141"/>
    </source>
</evidence>
<feature type="transmembrane region" description="Helical" evidence="6">
    <location>
        <begin position="242"/>
        <end position="262"/>
    </location>
</feature>
<name>A0A6A6SZN3_9PLEO</name>
<dbReference type="InterPro" id="IPR036259">
    <property type="entry name" value="MFS_trans_sf"/>
</dbReference>
<dbReference type="Proteomes" id="UP000799324">
    <property type="component" value="Unassembled WGS sequence"/>
</dbReference>
<dbReference type="InterPro" id="IPR020846">
    <property type="entry name" value="MFS_dom"/>
</dbReference>
<evidence type="ECO:0000313" key="9">
    <source>
        <dbReference type="Proteomes" id="UP000799324"/>
    </source>
</evidence>
<feature type="transmembrane region" description="Helical" evidence="6">
    <location>
        <begin position="437"/>
        <end position="460"/>
    </location>
</feature>
<keyword evidence="3 6" id="KW-0812">Transmembrane</keyword>
<evidence type="ECO:0000256" key="2">
    <source>
        <dbReference type="ARBA" id="ARBA00022448"/>
    </source>
</evidence>
<feature type="transmembrane region" description="Helical" evidence="6">
    <location>
        <begin position="268"/>
        <end position="290"/>
    </location>
</feature>
<dbReference type="GO" id="GO:0022857">
    <property type="term" value="F:transmembrane transporter activity"/>
    <property type="evidence" value="ECO:0007669"/>
    <property type="project" value="InterPro"/>
</dbReference>
<feature type="transmembrane region" description="Helical" evidence="6">
    <location>
        <begin position="80"/>
        <end position="102"/>
    </location>
</feature>
<evidence type="ECO:0000259" key="7">
    <source>
        <dbReference type="PROSITE" id="PS50850"/>
    </source>
</evidence>
<dbReference type="PANTHER" id="PTHR23501">
    <property type="entry name" value="MAJOR FACILITATOR SUPERFAMILY"/>
    <property type="match status" value="1"/>
</dbReference>
<feature type="transmembrane region" description="Helical" evidence="6">
    <location>
        <begin position="311"/>
        <end position="332"/>
    </location>
</feature>
<feature type="domain" description="Major facilitator superfamily (MFS) profile" evidence="7">
    <location>
        <begin position="40"/>
        <end position="512"/>
    </location>
</feature>
<dbReference type="PROSITE" id="PS50850">
    <property type="entry name" value="MFS"/>
    <property type="match status" value="1"/>
</dbReference>
<feature type="transmembrane region" description="Helical" evidence="6">
    <location>
        <begin position="407"/>
        <end position="430"/>
    </location>
</feature>
<dbReference type="InterPro" id="IPR010573">
    <property type="entry name" value="MFS_Str1/Tri12-like"/>
</dbReference>
<dbReference type="SUPFAM" id="SSF103473">
    <property type="entry name" value="MFS general substrate transporter"/>
    <property type="match status" value="1"/>
</dbReference>
<protein>
    <submittedName>
        <fullName evidence="8">Fungal trichothecene efflux pump</fullName>
    </submittedName>
</protein>
<keyword evidence="5 6" id="KW-0472">Membrane</keyword>
<evidence type="ECO:0000256" key="3">
    <source>
        <dbReference type="ARBA" id="ARBA00022692"/>
    </source>
</evidence>
<evidence type="ECO:0000313" key="8">
    <source>
        <dbReference type="EMBL" id="KAF2652922.1"/>
    </source>
</evidence>
<dbReference type="EMBL" id="MU004391">
    <property type="protein sequence ID" value="KAF2652922.1"/>
    <property type="molecule type" value="Genomic_DNA"/>
</dbReference>
<dbReference type="PANTHER" id="PTHR23501:SF109">
    <property type="entry name" value="MAJOR FACILITATOR SUPERFAMILY (MFS) PROFILE DOMAIN-CONTAINING PROTEIN-RELATED"/>
    <property type="match status" value="1"/>
</dbReference>
<reference evidence="8" key="1">
    <citation type="journal article" date="2020" name="Stud. Mycol.">
        <title>101 Dothideomycetes genomes: a test case for predicting lifestyles and emergence of pathogens.</title>
        <authorList>
            <person name="Haridas S."/>
            <person name="Albert R."/>
            <person name="Binder M."/>
            <person name="Bloem J."/>
            <person name="Labutti K."/>
            <person name="Salamov A."/>
            <person name="Andreopoulos B."/>
            <person name="Baker S."/>
            <person name="Barry K."/>
            <person name="Bills G."/>
            <person name="Bluhm B."/>
            <person name="Cannon C."/>
            <person name="Castanera R."/>
            <person name="Culley D."/>
            <person name="Daum C."/>
            <person name="Ezra D."/>
            <person name="Gonzalez J."/>
            <person name="Henrissat B."/>
            <person name="Kuo A."/>
            <person name="Liang C."/>
            <person name="Lipzen A."/>
            <person name="Lutzoni F."/>
            <person name="Magnuson J."/>
            <person name="Mondo S."/>
            <person name="Nolan M."/>
            <person name="Ohm R."/>
            <person name="Pangilinan J."/>
            <person name="Park H.-J."/>
            <person name="Ramirez L."/>
            <person name="Alfaro M."/>
            <person name="Sun H."/>
            <person name="Tritt A."/>
            <person name="Yoshinaga Y."/>
            <person name="Zwiers L.-H."/>
            <person name="Turgeon B."/>
            <person name="Goodwin S."/>
            <person name="Spatafora J."/>
            <person name="Crous P."/>
            <person name="Grigoriev I."/>
        </authorList>
    </citation>
    <scope>NUCLEOTIDE SEQUENCE</scope>
    <source>
        <strain evidence="8">CBS 122681</strain>
    </source>
</reference>
<comment type="subcellular location">
    <subcellularLocation>
        <location evidence="1">Membrane</location>
        <topology evidence="1">Multi-pass membrane protein</topology>
    </subcellularLocation>
</comment>
<keyword evidence="4 6" id="KW-1133">Transmembrane helix</keyword>
<accession>A0A6A6SZN3</accession>
<dbReference type="Gene3D" id="1.20.1250.20">
    <property type="entry name" value="MFS general substrate transporter like domains"/>
    <property type="match status" value="1"/>
</dbReference>
<feature type="transmembrane region" description="Helical" evidence="6">
    <location>
        <begin position="347"/>
        <end position="369"/>
    </location>
</feature>
<proteinExistence type="predicted"/>
<evidence type="ECO:0000256" key="6">
    <source>
        <dbReference type="SAM" id="Phobius"/>
    </source>
</evidence>
<dbReference type="OrthoDB" id="4161376at2759"/>
<keyword evidence="2" id="KW-0813">Transport</keyword>
<evidence type="ECO:0000256" key="4">
    <source>
        <dbReference type="ARBA" id="ARBA00022989"/>
    </source>
</evidence>
<dbReference type="AlphaFoldDB" id="A0A6A6SZN3"/>
<sequence>MSTIEVEKNITAEQNEVYSGEPSVVDQDETGVPSGYWKSYRFIGSIAAITLLANNTFIAYSMPVNVLAVINADIGPDPNIALVSLLFVTLKGLLMLLVGSLSDIMGRRWFLIGSQSIGFIGFCIAAKAASVNGLIGASAVIAVAGSCHDLYPPLTLELLPNKYRGYGQAAMTVAVMPTLGLGPVFARMMVQNTALGWRSIYWLGAASTGTSVLLFALCYFPPGFEQLTHGKSRKQQIKDLDYVGFFLYALGLIGIMLSLGWGGGTYPWASAQVIALLAVGVVSIAAFILYECYRPLATPLVPMKLFKIRDFSVAVVVGSVGQMAYYALNIIWPGQIANLYTVDNLKIGWLSSIVGIALIAGEVVAGAILKKAPLVKYHMIFSVSGLLVFNGLASLGNSDREGLATGMTFMTSFFVGWIECVAIVVASLVIPPENIGVGCAFFASTRAITGSIAAAVYVAIQNNTFASDLPKRIQVAASAANIPADQVPTIITTIQTATVAGLAKLGLTPEVMASLVAATNLANVQAYYVTYLSALAFAGCALVAACFASNNLNHIFTSFLNKTVDAPHLEAELEKKHEQQHV</sequence>
<feature type="transmembrane region" description="Helical" evidence="6">
    <location>
        <begin position="528"/>
        <end position="548"/>
    </location>
</feature>
<keyword evidence="9" id="KW-1185">Reference proteome</keyword>
<dbReference type="Pfam" id="PF06609">
    <property type="entry name" value="TRI12"/>
    <property type="match status" value="1"/>
</dbReference>
<dbReference type="GO" id="GO:0005886">
    <property type="term" value="C:plasma membrane"/>
    <property type="evidence" value="ECO:0007669"/>
    <property type="project" value="TreeGrafter"/>
</dbReference>
<feature type="transmembrane region" description="Helical" evidence="6">
    <location>
        <begin position="376"/>
        <end position="395"/>
    </location>
</feature>
<feature type="transmembrane region" description="Helical" evidence="6">
    <location>
        <begin position="42"/>
        <end position="60"/>
    </location>
</feature>
<evidence type="ECO:0000256" key="5">
    <source>
        <dbReference type="ARBA" id="ARBA00023136"/>
    </source>
</evidence>